<sequence>MKYIKQAFSISKKTIPSKPLREWFYCITSKNLFNYFIHLPWKHLRSYRKFKFLHLGLVQVGIKPLTREIRDASVLLCLRDGRFLNFNDSLLSVLESRLAEGPVHFNYFPNFMVYLQDKNISSVLKLNVKFENLEMEDTSFPFLLMYRICCKCMPNSGNPAAKKSSPTDRTTFYQRLIRTQDKIVSRTIIWRDVQFPEEWKIREVPTSGDTSI</sequence>
<keyword evidence="2" id="KW-1185">Reference proteome</keyword>
<dbReference type="EMBL" id="CM051402">
    <property type="protein sequence ID" value="KAJ4709855.1"/>
    <property type="molecule type" value="Genomic_DNA"/>
</dbReference>
<comment type="caution">
    <text evidence="1">The sequence shown here is derived from an EMBL/GenBank/DDBJ whole genome shotgun (WGS) entry which is preliminary data.</text>
</comment>
<gene>
    <name evidence="1" type="ORF">OWV82_016114</name>
</gene>
<protein>
    <submittedName>
        <fullName evidence="1">MP domain-containing protein</fullName>
    </submittedName>
</protein>
<organism evidence="1 2">
    <name type="scientific">Melia azedarach</name>
    <name type="common">Chinaberry tree</name>
    <dbReference type="NCBI Taxonomy" id="155640"/>
    <lineage>
        <taxon>Eukaryota</taxon>
        <taxon>Viridiplantae</taxon>
        <taxon>Streptophyta</taxon>
        <taxon>Embryophyta</taxon>
        <taxon>Tracheophyta</taxon>
        <taxon>Spermatophyta</taxon>
        <taxon>Magnoliopsida</taxon>
        <taxon>eudicotyledons</taxon>
        <taxon>Gunneridae</taxon>
        <taxon>Pentapetalae</taxon>
        <taxon>rosids</taxon>
        <taxon>malvids</taxon>
        <taxon>Sapindales</taxon>
        <taxon>Meliaceae</taxon>
        <taxon>Melia</taxon>
    </lineage>
</organism>
<evidence type="ECO:0000313" key="1">
    <source>
        <dbReference type="EMBL" id="KAJ4709855.1"/>
    </source>
</evidence>
<dbReference type="Proteomes" id="UP001164539">
    <property type="component" value="Chromosome 9"/>
</dbReference>
<name>A0ACC1XEZ1_MELAZ</name>
<accession>A0ACC1XEZ1</accession>
<evidence type="ECO:0000313" key="2">
    <source>
        <dbReference type="Proteomes" id="UP001164539"/>
    </source>
</evidence>
<reference evidence="1 2" key="1">
    <citation type="journal article" date="2023" name="Science">
        <title>Complex scaffold remodeling in plant triterpene biosynthesis.</title>
        <authorList>
            <person name="De La Pena R."/>
            <person name="Hodgson H."/>
            <person name="Liu J.C."/>
            <person name="Stephenson M.J."/>
            <person name="Martin A.C."/>
            <person name="Owen C."/>
            <person name="Harkess A."/>
            <person name="Leebens-Mack J."/>
            <person name="Jimenez L.E."/>
            <person name="Osbourn A."/>
            <person name="Sattely E.S."/>
        </authorList>
    </citation>
    <scope>NUCLEOTIDE SEQUENCE [LARGE SCALE GENOMIC DNA]</scope>
    <source>
        <strain evidence="2">cv. JPN11</strain>
        <tissue evidence="1">Leaf</tissue>
    </source>
</reference>
<proteinExistence type="predicted"/>